<gene>
    <name evidence="2" type="ORF">SAMN05444955_10552</name>
</gene>
<feature type="transmembrane region" description="Helical" evidence="1">
    <location>
        <begin position="123"/>
        <end position="144"/>
    </location>
</feature>
<accession>A0A1H8D8D8</accession>
<keyword evidence="1" id="KW-0472">Membrane</keyword>
<keyword evidence="3" id="KW-1185">Reference proteome</keyword>
<feature type="transmembrane region" description="Helical" evidence="1">
    <location>
        <begin position="39"/>
        <end position="58"/>
    </location>
</feature>
<proteinExistence type="predicted"/>
<sequence length="190" mass="22071">MEERRLNNLRRKQFIYMNLMFAVTLILLLGLVLSRASGVVVYSVLGLIFLIPAISLQISKRPHPFLQLFPGMKELIRYELDKLGNSWRRYYTSGFLLQFALSIFFFIQALIRDGNTPFMEGIPFWYLIVIPLVMLLVLNFNLRVHTRRIDQKTPEQLKVYADDKMLFSLVFASVSVVMTLLGTLVVMVMT</sequence>
<feature type="transmembrane region" description="Helical" evidence="1">
    <location>
        <begin position="90"/>
        <end position="111"/>
    </location>
</feature>
<dbReference type="STRING" id="1173111.SAMN05444955_10552"/>
<feature type="transmembrane region" description="Helical" evidence="1">
    <location>
        <begin position="165"/>
        <end position="189"/>
    </location>
</feature>
<evidence type="ECO:0000256" key="1">
    <source>
        <dbReference type="SAM" id="Phobius"/>
    </source>
</evidence>
<protein>
    <submittedName>
        <fullName evidence="2">Uncharacterized protein</fullName>
    </submittedName>
</protein>
<dbReference type="EMBL" id="FOCQ01000005">
    <property type="protein sequence ID" value="SEN03611.1"/>
    <property type="molecule type" value="Genomic_DNA"/>
</dbReference>
<reference evidence="2 3" key="1">
    <citation type="submission" date="2016-10" db="EMBL/GenBank/DDBJ databases">
        <authorList>
            <person name="de Groot N.N."/>
        </authorList>
    </citation>
    <scope>NUCLEOTIDE SEQUENCE [LARGE SCALE GENOMIC DNA]</scope>
    <source>
        <strain evidence="2 3">DSM 46701</strain>
    </source>
</reference>
<feature type="transmembrane region" description="Helical" evidence="1">
    <location>
        <begin position="14"/>
        <end position="33"/>
    </location>
</feature>
<name>A0A1H8D8D8_9BACL</name>
<dbReference type="OrthoDB" id="2990059at2"/>
<dbReference type="Proteomes" id="UP000199695">
    <property type="component" value="Unassembled WGS sequence"/>
</dbReference>
<keyword evidence="1" id="KW-1133">Transmembrane helix</keyword>
<evidence type="ECO:0000313" key="2">
    <source>
        <dbReference type="EMBL" id="SEN03611.1"/>
    </source>
</evidence>
<keyword evidence="1" id="KW-0812">Transmembrane</keyword>
<dbReference type="RefSeq" id="WP_089966612.1">
    <property type="nucleotide sequence ID" value="NZ_FOCQ01000005.1"/>
</dbReference>
<evidence type="ECO:0000313" key="3">
    <source>
        <dbReference type="Proteomes" id="UP000199695"/>
    </source>
</evidence>
<dbReference type="AlphaFoldDB" id="A0A1H8D8D8"/>
<organism evidence="2 3">
    <name type="scientific">Lihuaxuella thermophila</name>
    <dbReference type="NCBI Taxonomy" id="1173111"/>
    <lineage>
        <taxon>Bacteria</taxon>
        <taxon>Bacillati</taxon>
        <taxon>Bacillota</taxon>
        <taxon>Bacilli</taxon>
        <taxon>Bacillales</taxon>
        <taxon>Thermoactinomycetaceae</taxon>
        <taxon>Lihuaxuella</taxon>
    </lineage>
</organism>